<feature type="compositionally biased region" description="Basic and acidic residues" evidence="1">
    <location>
        <begin position="97"/>
        <end position="109"/>
    </location>
</feature>
<evidence type="ECO:0000256" key="1">
    <source>
        <dbReference type="SAM" id="MobiDB-lite"/>
    </source>
</evidence>
<reference evidence="2 3" key="1">
    <citation type="submission" date="2020-09" db="EMBL/GenBank/DDBJ databases">
        <title>De no assembly of potato wild relative species, Solanum commersonii.</title>
        <authorList>
            <person name="Cho K."/>
        </authorList>
    </citation>
    <scope>NUCLEOTIDE SEQUENCE [LARGE SCALE GENOMIC DNA]</scope>
    <source>
        <strain evidence="2">LZ3.2</strain>
        <tissue evidence="2">Leaf</tissue>
    </source>
</reference>
<keyword evidence="3" id="KW-1185">Reference proteome</keyword>
<organism evidence="2 3">
    <name type="scientific">Solanum commersonii</name>
    <name type="common">Commerson's wild potato</name>
    <name type="synonym">Commerson's nightshade</name>
    <dbReference type="NCBI Taxonomy" id="4109"/>
    <lineage>
        <taxon>Eukaryota</taxon>
        <taxon>Viridiplantae</taxon>
        <taxon>Streptophyta</taxon>
        <taxon>Embryophyta</taxon>
        <taxon>Tracheophyta</taxon>
        <taxon>Spermatophyta</taxon>
        <taxon>Magnoliopsida</taxon>
        <taxon>eudicotyledons</taxon>
        <taxon>Gunneridae</taxon>
        <taxon>Pentapetalae</taxon>
        <taxon>asterids</taxon>
        <taxon>lamiids</taxon>
        <taxon>Solanales</taxon>
        <taxon>Solanaceae</taxon>
        <taxon>Solanoideae</taxon>
        <taxon>Solaneae</taxon>
        <taxon>Solanum</taxon>
    </lineage>
</organism>
<proteinExistence type="predicted"/>
<comment type="caution">
    <text evidence="2">The sequence shown here is derived from an EMBL/GenBank/DDBJ whole genome shotgun (WGS) entry which is preliminary data.</text>
</comment>
<gene>
    <name evidence="2" type="ORF">H5410_062476</name>
</gene>
<name>A0A9J5WCS4_SOLCO</name>
<dbReference type="Proteomes" id="UP000824120">
    <property type="component" value="Chromosome 12"/>
</dbReference>
<feature type="region of interest" description="Disordered" evidence="1">
    <location>
        <begin position="94"/>
        <end position="120"/>
    </location>
</feature>
<evidence type="ECO:0000313" key="3">
    <source>
        <dbReference type="Proteomes" id="UP000824120"/>
    </source>
</evidence>
<protein>
    <submittedName>
        <fullName evidence="2">Uncharacterized protein</fullName>
    </submittedName>
</protein>
<dbReference type="AlphaFoldDB" id="A0A9J5WCS4"/>
<sequence>MVQLPNDQKRTNDLAEKIQFLAFSNNSSKSPKLNNISMLEIFNPISFFIIFLETLFCSQDKKAKKPLGVFPRLLASLKILNNQKVRMKLKAKNCSKRNKEKDNGKKEVRNANGVSENEGKSKKLHELGEVLWLLWPEFSIDMGEDRSCYNARFKSYDTT</sequence>
<accession>A0A9J5WCS4</accession>
<evidence type="ECO:0000313" key="2">
    <source>
        <dbReference type="EMBL" id="KAG5572710.1"/>
    </source>
</evidence>
<dbReference type="EMBL" id="JACXVP010000012">
    <property type="protein sequence ID" value="KAG5572710.1"/>
    <property type="molecule type" value="Genomic_DNA"/>
</dbReference>